<keyword evidence="3" id="KW-1185">Reference proteome</keyword>
<accession>A0A972NVB4</accession>
<dbReference type="EMBL" id="WOEZ01000185">
    <property type="protein sequence ID" value="NPT59108.1"/>
    <property type="molecule type" value="Genomic_DNA"/>
</dbReference>
<name>A0A972NVB4_9BURK</name>
<evidence type="ECO:0000256" key="1">
    <source>
        <dbReference type="SAM" id="SignalP"/>
    </source>
</evidence>
<dbReference type="AlphaFoldDB" id="A0A972NVB4"/>
<dbReference type="RefSeq" id="WP_172172152.1">
    <property type="nucleotide sequence ID" value="NZ_WOEZ01000185.1"/>
</dbReference>
<dbReference type="Proteomes" id="UP000655523">
    <property type="component" value="Unassembled WGS sequence"/>
</dbReference>
<feature type="chain" id="PRO_5036826846" description="Lipoprotein" evidence="1">
    <location>
        <begin position="19"/>
        <end position="111"/>
    </location>
</feature>
<proteinExistence type="predicted"/>
<organism evidence="2 3">
    <name type="scientific">Paraburkholderia elongata</name>
    <dbReference type="NCBI Taxonomy" id="2675747"/>
    <lineage>
        <taxon>Bacteria</taxon>
        <taxon>Pseudomonadati</taxon>
        <taxon>Pseudomonadota</taxon>
        <taxon>Betaproteobacteria</taxon>
        <taxon>Burkholderiales</taxon>
        <taxon>Burkholderiaceae</taxon>
        <taxon>Paraburkholderia</taxon>
    </lineage>
</organism>
<comment type="caution">
    <text evidence="2">The sequence shown here is derived from an EMBL/GenBank/DDBJ whole genome shotgun (WGS) entry which is preliminary data.</text>
</comment>
<evidence type="ECO:0000313" key="3">
    <source>
        <dbReference type="Proteomes" id="UP000655523"/>
    </source>
</evidence>
<feature type="signal peptide" evidence="1">
    <location>
        <begin position="1"/>
        <end position="18"/>
    </location>
</feature>
<keyword evidence="1" id="KW-0732">Signal</keyword>
<sequence length="111" mass="12187">MKNMFVFVTLLVPFSAFSQQAPYTPEQQDHCMKLGMAYQMVAEGRDSNWPPKTALNTITASSGWGISVEQGKQIVNSVYSDPAFVDAGGPALANQIYQACLYPHGKPKPFQ</sequence>
<evidence type="ECO:0000313" key="2">
    <source>
        <dbReference type="EMBL" id="NPT59108.1"/>
    </source>
</evidence>
<protein>
    <recommendedName>
        <fullName evidence="4">Lipoprotein</fullName>
    </recommendedName>
</protein>
<reference evidence="2 3" key="1">
    <citation type="submission" date="2019-11" db="EMBL/GenBank/DDBJ databases">
        <title>Metabolism of dissolved organic matter in forest soils.</title>
        <authorList>
            <person name="Cyle K.T."/>
            <person name="Wilhelm R.C."/>
            <person name="Martinez C.E."/>
        </authorList>
    </citation>
    <scope>NUCLEOTIDE SEQUENCE [LARGE SCALE GENOMIC DNA]</scope>
    <source>
        <strain evidence="2 3">5N</strain>
    </source>
</reference>
<gene>
    <name evidence="2" type="ORF">GNZ13_32255</name>
</gene>
<evidence type="ECO:0008006" key="4">
    <source>
        <dbReference type="Google" id="ProtNLM"/>
    </source>
</evidence>